<dbReference type="PROSITE" id="PS50878">
    <property type="entry name" value="RT_POL"/>
    <property type="match status" value="1"/>
</dbReference>
<dbReference type="InterPro" id="IPR043128">
    <property type="entry name" value="Rev_trsase/Diguanyl_cyclase"/>
</dbReference>
<evidence type="ECO:0000313" key="4">
    <source>
        <dbReference type="Ensembl" id="ENSATEP00000072062.1"/>
    </source>
</evidence>
<dbReference type="AlphaFoldDB" id="A0AAQ6IE51"/>
<name>A0AAQ6IE51_ANATE</name>
<dbReference type="PANTHER" id="PTHR33064:SF37">
    <property type="entry name" value="RIBONUCLEASE H"/>
    <property type="match status" value="1"/>
</dbReference>
<dbReference type="Gene3D" id="3.10.10.10">
    <property type="entry name" value="HIV Type 1 Reverse Transcriptase, subunit A, domain 1"/>
    <property type="match status" value="1"/>
</dbReference>
<evidence type="ECO:0000256" key="1">
    <source>
        <dbReference type="ARBA" id="ARBA00010879"/>
    </source>
</evidence>
<dbReference type="SUPFAM" id="SSF56672">
    <property type="entry name" value="DNA/RNA polymerases"/>
    <property type="match status" value="1"/>
</dbReference>
<dbReference type="PANTHER" id="PTHR33064">
    <property type="entry name" value="POL PROTEIN"/>
    <property type="match status" value="1"/>
</dbReference>
<dbReference type="EC" id="3.1.26.4" evidence="2"/>
<dbReference type="Ensembl" id="ENSATET00000077485.1">
    <property type="protein sequence ID" value="ENSATEP00000072062.1"/>
    <property type="gene ID" value="ENSATEG00000031877.1"/>
</dbReference>
<dbReference type="GeneTree" id="ENSGT00940000163417"/>
<dbReference type="InterPro" id="IPR000477">
    <property type="entry name" value="RT_dom"/>
</dbReference>
<proteinExistence type="inferred from homology"/>
<evidence type="ECO:0000256" key="2">
    <source>
        <dbReference type="ARBA" id="ARBA00012180"/>
    </source>
</evidence>
<keyword evidence="5" id="KW-1185">Reference proteome</keyword>
<dbReference type="InterPro" id="IPR043502">
    <property type="entry name" value="DNA/RNA_pol_sf"/>
</dbReference>
<reference evidence="4 5" key="1">
    <citation type="submission" date="2021-04" db="EMBL/GenBank/DDBJ databases">
        <authorList>
            <consortium name="Wellcome Sanger Institute Data Sharing"/>
        </authorList>
    </citation>
    <scope>NUCLEOTIDE SEQUENCE [LARGE SCALE GENOMIC DNA]</scope>
</reference>
<evidence type="ECO:0000259" key="3">
    <source>
        <dbReference type="PROSITE" id="PS50878"/>
    </source>
</evidence>
<dbReference type="InterPro" id="IPR051320">
    <property type="entry name" value="Viral_Replic_Matur_Polypro"/>
</dbReference>
<dbReference type="Pfam" id="PF00078">
    <property type="entry name" value="RVT_1"/>
    <property type="match status" value="1"/>
</dbReference>
<comment type="similarity">
    <text evidence="1">Belongs to the beta type-B retroviral polymerase family. HERV class-II K(HML-2) pol subfamily.</text>
</comment>
<sequence>MIKPQYPLKQEAINGITPVFNSLLTAGVIVPCENSPVCTPLFPVKKIKDHGQPTECRFVQDLQAVNAAVQPRAPTVLNPYTILLQVPPTVKFFSVVDLANAFFSVPVNPDSQYWFAFQFNRKSYTFTRLGQGNVESPTIYNAALKASLDKLILSSHSALLQYVDDLMVCSDTEEACAQNTIALLKHLQAEGHRASRSKLQFVRRKVIFLGHVITADGKSISPKRIEAIQQLPHPCTKKQLMSFLGMCSYCRNFIPNYAVLEAPLRALTTSAHAPSNTLQWNPP</sequence>
<dbReference type="Gene3D" id="3.30.70.270">
    <property type="match status" value="2"/>
</dbReference>
<evidence type="ECO:0000313" key="5">
    <source>
        <dbReference type="Proteomes" id="UP000265040"/>
    </source>
</evidence>
<protein>
    <recommendedName>
        <fullName evidence="2">ribonuclease H</fullName>
        <ecNumber evidence="2">3.1.26.4</ecNumber>
    </recommendedName>
</protein>
<dbReference type="GO" id="GO:0004523">
    <property type="term" value="F:RNA-DNA hybrid ribonuclease activity"/>
    <property type="evidence" value="ECO:0007669"/>
    <property type="project" value="UniProtKB-EC"/>
</dbReference>
<reference evidence="4" key="2">
    <citation type="submission" date="2025-08" db="UniProtKB">
        <authorList>
            <consortium name="Ensembl"/>
        </authorList>
    </citation>
    <scope>IDENTIFICATION</scope>
</reference>
<reference evidence="4" key="3">
    <citation type="submission" date="2025-09" db="UniProtKB">
        <authorList>
            <consortium name="Ensembl"/>
        </authorList>
    </citation>
    <scope>IDENTIFICATION</scope>
</reference>
<accession>A0AAQ6IE51</accession>
<dbReference type="Proteomes" id="UP000265040">
    <property type="component" value="Chromosome 24"/>
</dbReference>
<organism evidence="4 5">
    <name type="scientific">Anabas testudineus</name>
    <name type="common">Climbing perch</name>
    <name type="synonym">Anthias testudineus</name>
    <dbReference type="NCBI Taxonomy" id="64144"/>
    <lineage>
        <taxon>Eukaryota</taxon>
        <taxon>Metazoa</taxon>
        <taxon>Chordata</taxon>
        <taxon>Craniata</taxon>
        <taxon>Vertebrata</taxon>
        <taxon>Euteleostomi</taxon>
        <taxon>Actinopterygii</taxon>
        <taxon>Neopterygii</taxon>
        <taxon>Teleostei</taxon>
        <taxon>Neoteleostei</taxon>
        <taxon>Acanthomorphata</taxon>
        <taxon>Anabantaria</taxon>
        <taxon>Anabantiformes</taxon>
        <taxon>Anabantoidei</taxon>
        <taxon>Anabantidae</taxon>
        <taxon>Anabas</taxon>
    </lineage>
</organism>
<feature type="domain" description="Reverse transcriptase" evidence="3">
    <location>
        <begin position="1"/>
        <end position="213"/>
    </location>
</feature>